<evidence type="ECO:0000313" key="1">
    <source>
        <dbReference type="EMBL" id="SVA82026.1"/>
    </source>
</evidence>
<feature type="non-terminal residue" evidence="1">
    <location>
        <position position="1"/>
    </location>
</feature>
<proteinExistence type="predicted"/>
<evidence type="ECO:0008006" key="2">
    <source>
        <dbReference type="Google" id="ProtNLM"/>
    </source>
</evidence>
<gene>
    <name evidence="1" type="ORF">METZ01_LOCUS134880</name>
</gene>
<dbReference type="Pfam" id="PF19494">
    <property type="entry name" value="DUF6029"/>
    <property type="match status" value="2"/>
</dbReference>
<reference evidence="1" key="1">
    <citation type="submission" date="2018-05" db="EMBL/GenBank/DDBJ databases">
        <authorList>
            <person name="Lanie J.A."/>
            <person name="Ng W.-L."/>
            <person name="Kazmierczak K.M."/>
            <person name="Andrzejewski T.M."/>
            <person name="Davidsen T.M."/>
            <person name="Wayne K.J."/>
            <person name="Tettelin H."/>
            <person name="Glass J.I."/>
            <person name="Rusch D."/>
            <person name="Podicherti R."/>
            <person name="Tsui H.-C.T."/>
            <person name="Winkler M.E."/>
        </authorList>
    </citation>
    <scope>NUCLEOTIDE SEQUENCE</scope>
</reference>
<organism evidence="1">
    <name type="scientific">marine metagenome</name>
    <dbReference type="NCBI Taxonomy" id="408172"/>
    <lineage>
        <taxon>unclassified sequences</taxon>
        <taxon>metagenomes</taxon>
        <taxon>ecological metagenomes</taxon>
    </lineage>
</organism>
<dbReference type="AlphaFoldDB" id="A0A381YY90"/>
<dbReference type="InterPro" id="IPR046070">
    <property type="entry name" value="DUF6029"/>
</dbReference>
<sequence>VVNKFKHHQLFLLTQFLVSYLFCQTMVGGDAILKFGESKNEYNYSEVLMNLNIDNGGFSSWLQFEFSEPPELGKNINGLRKFRADYVNGPFELSVGDIYKIWGRGLILNQFDDQGIDLDNGFRGLSFALADDSYTMNLIAGLSNISRQSQSFPGLNDRTSNYLSKHSLFGTDIEYFNGPFIFGLSTLQSRENHPIQNPSNIMQIDSLNVIHRSHGVRASYDGSSLSAYIEYAKKNTLLLKNTADIYHNIFNPYDGFALFGNINYYLNRAPFEGWSVSLEYKNYNHTKLNPDDRNDFVNNYDGSLIYTQPPTSIREHSSVLLARLIPQVDFNDEVGYQLQLMGPVMDLGNFTLNYQSASRTSLWEKLQVDTVQAYKWDWTGDSSVIFMPETDGVTLPYNELYIEMEGYIQKLRYQFGLAWTNYTSEYHAYYNSSQNNIWDDGEQWVDTNTNGIWEDGEEWTDKYSTLIERLEQKQLSAFTIPTILNYNVGNGWSVDIKYEFQRLNKGTRYYKELSGDEIFFDALNGLWDSGEDWTDLDGDGIWDDSEDWVDLDGDGIWDDGESTWYDLYIETGNDAYAFYDTNGNGQYDDDEWYQDTNGNGELDVSEEWTDLDGDGVWDSAEEFVDALNGVYDDGEDFTDISGDGEWTQAGVIADSTGSSFYRKGSNDDKIEVDNQNNHVITLGIARSPRWGLALTIESSSAYEYGPQVYSKTNPLEELLGNIIDLENKWIALELMININSSTRLDLMYGTQRGGIVCSNGVCRFIQPFEDGFKLNLTTIF</sequence>
<dbReference type="EMBL" id="UINC01019379">
    <property type="protein sequence ID" value="SVA82026.1"/>
    <property type="molecule type" value="Genomic_DNA"/>
</dbReference>
<accession>A0A381YY90</accession>
<protein>
    <recommendedName>
        <fullName evidence="2">TonB-dependent receptor-like beta-barrel domain-containing protein</fullName>
    </recommendedName>
</protein>
<name>A0A381YY90_9ZZZZ</name>